<dbReference type="AlphaFoldDB" id="A0A8S0RFP5"/>
<comment type="caution">
    <text evidence="1">The sequence shown here is derived from an EMBL/GenBank/DDBJ whole genome shotgun (WGS) entry which is preliminary data.</text>
</comment>
<reference evidence="1 2" key="1">
    <citation type="submission" date="2019-12" db="EMBL/GenBank/DDBJ databases">
        <authorList>
            <person name="Alioto T."/>
            <person name="Alioto T."/>
            <person name="Gomez Garrido J."/>
        </authorList>
    </citation>
    <scope>NUCLEOTIDE SEQUENCE [LARGE SCALE GENOMIC DNA]</scope>
</reference>
<organism evidence="1 2">
    <name type="scientific">Olea europaea subsp. europaea</name>
    <dbReference type="NCBI Taxonomy" id="158383"/>
    <lineage>
        <taxon>Eukaryota</taxon>
        <taxon>Viridiplantae</taxon>
        <taxon>Streptophyta</taxon>
        <taxon>Embryophyta</taxon>
        <taxon>Tracheophyta</taxon>
        <taxon>Spermatophyta</taxon>
        <taxon>Magnoliopsida</taxon>
        <taxon>eudicotyledons</taxon>
        <taxon>Gunneridae</taxon>
        <taxon>Pentapetalae</taxon>
        <taxon>asterids</taxon>
        <taxon>lamiids</taxon>
        <taxon>Lamiales</taxon>
        <taxon>Oleaceae</taxon>
        <taxon>Oleeae</taxon>
        <taxon>Olea</taxon>
    </lineage>
</organism>
<sequence>MQLVDTVMAEIGLDTTEVIVTMKYVLNSELLPIVIKNDNNVLSYMALKEMEHDPSKYIIIIEVTEEDNQQNNAMLPFSVEPSGPKFSLMDMSSDICEAIIEPLCENYEHEVTFYVTCDPYSDPLARTVHKDLEHVISAVTCFQLSVI</sequence>
<name>A0A8S0RFP5_OLEEU</name>
<dbReference type="Gramene" id="OE9A073575T1">
    <property type="protein sequence ID" value="OE9A073575C1"/>
    <property type="gene ID" value="OE9A073575"/>
</dbReference>
<dbReference type="Proteomes" id="UP000594638">
    <property type="component" value="Unassembled WGS sequence"/>
</dbReference>
<proteinExistence type="predicted"/>
<gene>
    <name evidence="1" type="ORF">OLEA9_A073575</name>
</gene>
<keyword evidence="2" id="KW-1185">Reference proteome</keyword>
<evidence type="ECO:0000313" key="1">
    <source>
        <dbReference type="EMBL" id="CAA2978210.1"/>
    </source>
</evidence>
<accession>A0A8S0RFP5</accession>
<protein>
    <submittedName>
        <fullName evidence="1">Uncharacterized protein</fullName>
    </submittedName>
</protein>
<dbReference type="EMBL" id="CACTIH010003617">
    <property type="protein sequence ID" value="CAA2978210.1"/>
    <property type="molecule type" value="Genomic_DNA"/>
</dbReference>
<evidence type="ECO:0000313" key="2">
    <source>
        <dbReference type="Proteomes" id="UP000594638"/>
    </source>
</evidence>